<dbReference type="InterPro" id="IPR006805">
    <property type="entry name" value="Anth_synth_I_N"/>
</dbReference>
<keyword evidence="8" id="KW-0032">Aminotransferase</keyword>
<dbReference type="Gene3D" id="3.60.120.10">
    <property type="entry name" value="Anthranilate synthase"/>
    <property type="match status" value="1"/>
</dbReference>
<dbReference type="OrthoDB" id="3518032at2"/>
<proteinExistence type="inferred from homology"/>
<dbReference type="AlphaFoldDB" id="A0A0G3GW90"/>
<dbReference type="KEGG" id="cmv:CMUST_05575"/>
<dbReference type="PANTHER" id="PTHR11236">
    <property type="entry name" value="AMINOBENZOATE/ANTHRANILATE SYNTHASE"/>
    <property type="match status" value="1"/>
</dbReference>
<dbReference type="PATRIC" id="fig|571915.4.peg.1180"/>
<evidence type="ECO:0000256" key="2">
    <source>
        <dbReference type="ARBA" id="ARBA00013139"/>
    </source>
</evidence>
<dbReference type="PANTHER" id="PTHR11236:SF18">
    <property type="entry name" value="AMINODEOXYCHORISMATE SYNTHASE"/>
    <property type="match status" value="1"/>
</dbReference>
<gene>
    <name evidence="8" type="primary">pab</name>
    <name evidence="8" type="ORF">CMUST_05575</name>
</gene>
<dbReference type="NCBIfam" id="TIGR00566">
    <property type="entry name" value="trpG_papA"/>
    <property type="match status" value="1"/>
</dbReference>
<dbReference type="Proteomes" id="UP000035199">
    <property type="component" value="Chromosome"/>
</dbReference>
<dbReference type="GO" id="GO:0009396">
    <property type="term" value="P:folic acid-containing compound biosynthetic process"/>
    <property type="evidence" value="ECO:0007669"/>
    <property type="project" value="InterPro"/>
</dbReference>
<dbReference type="CDD" id="cd01743">
    <property type="entry name" value="GATase1_Anthranilate_Synthase"/>
    <property type="match status" value="1"/>
</dbReference>
<dbReference type="PRINTS" id="PR00099">
    <property type="entry name" value="CPSGATASE"/>
</dbReference>
<dbReference type="InterPro" id="IPR029062">
    <property type="entry name" value="Class_I_gatase-like"/>
</dbReference>
<dbReference type="GO" id="GO:0046820">
    <property type="term" value="F:4-amino-4-deoxychorismate synthase activity"/>
    <property type="evidence" value="ECO:0007669"/>
    <property type="project" value="UniProtKB-EC"/>
</dbReference>
<dbReference type="Gene3D" id="3.40.50.880">
    <property type="match status" value="1"/>
</dbReference>
<dbReference type="STRING" id="571915.CMUST_05575"/>
<dbReference type="InterPro" id="IPR006221">
    <property type="entry name" value="TrpG/PapA_dom"/>
</dbReference>
<dbReference type="GO" id="GO:0000162">
    <property type="term" value="P:L-tryptophan biosynthetic process"/>
    <property type="evidence" value="ECO:0007669"/>
    <property type="project" value="TreeGrafter"/>
</dbReference>
<dbReference type="EC" id="2.6.1.85" evidence="2"/>
<name>A0A0G3GW90_9CORY</name>
<evidence type="ECO:0000313" key="8">
    <source>
        <dbReference type="EMBL" id="AKK05451.1"/>
    </source>
</evidence>
<dbReference type="InterPro" id="IPR017926">
    <property type="entry name" value="GATASE"/>
</dbReference>
<evidence type="ECO:0000259" key="7">
    <source>
        <dbReference type="Pfam" id="PF04715"/>
    </source>
</evidence>
<dbReference type="SUPFAM" id="SSF52317">
    <property type="entry name" value="Class I glutamine amidotransferase-like"/>
    <property type="match status" value="1"/>
</dbReference>
<reference evidence="8 9" key="1">
    <citation type="journal article" date="2015" name="Genome Announc.">
        <title>Complete Genome Sequence of the Type Strain Corynebacterium mustelae DSM 45274, Isolated from Various Tissues of a Male Ferret with Lethal Sepsis.</title>
        <authorList>
            <person name="Ruckert C."/>
            <person name="Eimer J."/>
            <person name="Winkler A."/>
            <person name="Tauch A."/>
        </authorList>
    </citation>
    <scope>NUCLEOTIDE SEQUENCE [LARGE SCALE GENOMIC DNA]</scope>
    <source>
        <strain evidence="8 9">DSM 45274</strain>
    </source>
</reference>
<dbReference type="InterPro" id="IPR005801">
    <property type="entry name" value="ADC_synthase"/>
</dbReference>
<dbReference type="NCBIfam" id="TIGR00553">
    <property type="entry name" value="pabB"/>
    <property type="match status" value="1"/>
</dbReference>
<dbReference type="Pfam" id="PF00425">
    <property type="entry name" value="Chorismate_bind"/>
    <property type="match status" value="1"/>
</dbReference>
<dbReference type="PRINTS" id="PR00097">
    <property type="entry name" value="ANTSNTHASEII"/>
</dbReference>
<feature type="domain" description="Chorismate-utilising enzyme C-terminal" evidence="6">
    <location>
        <begin position="424"/>
        <end position="679"/>
    </location>
</feature>
<dbReference type="SUPFAM" id="SSF56322">
    <property type="entry name" value="ADC synthase"/>
    <property type="match status" value="1"/>
</dbReference>
<keyword evidence="4" id="KW-0315">Glutamine amidotransferase</keyword>
<evidence type="ECO:0000259" key="6">
    <source>
        <dbReference type="Pfam" id="PF00425"/>
    </source>
</evidence>
<protein>
    <recommendedName>
        <fullName evidence="2">aminodeoxychorismate synthase</fullName>
        <ecNumber evidence="2">2.6.1.85</ecNumber>
    </recommendedName>
</protein>
<feature type="domain" description="Glutamine amidotransferase" evidence="5">
    <location>
        <begin position="4"/>
        <end position="185"/>
    </location>
</feature>
<dbReference type="Pfam" id="PF04715">
    <property type="entry name" value="Anth_synt_I_N"/>
    <property type="match status" value="1"/>
</dbReference>
<keyword evidence="9" id="KW-1185">Reference proteome</keyword>
<dbReference type="RefSeq" id="WP_047261663.1">
    <property type="nucleotide sequence ID" value="NZ_CP011542.1"/>
</dbReference>
<dbReference type="InterPro" id="IPR005802">
    <property type="entry name" value="ADC_synth_comp_1"/>
</dbReference>
<dbReference type="Pfam" id="PF00117">
    <property type="entry name" value="GATase"/>
    <property type="match status" value="1"/>
</dbReference>
<reference evidence="9" key="2">
    <citation type="submission" date="2015-05" db="EMBL/GenBank/DDBJ databases">
        <title>Complete genome sequence of Corynebacterium mustelae DSM 45274, isolated from various tissues of a male ferret with lethal sepsis.</title>
        <authorList>
            <person name="Ruckert C."/>
            <person name="Albersmeier A."/>
            <person name="Winkler A."/>
            <person name="Tauch A."/>
        </authorList>
    </citation>
    <scope>NUCLEOTIDE SEQUENCE [LARGE SCALE GENOMIC DNA]</scope>
    <source>
        <strain evidence="9">DSM 45274</strain>
    </source>
</reference>
<dbReference type="InterPro" id="IPR015890">
    <property type="entry name" value="Chorismate_C"/>
</dbReference>
<organism evidence="8 9">
    <name type="scientific">Corynebacterium mustelae</name>
    <dbReference type="NCBI Taxonomy" id="571915"/>
    <lineage>
        <taxon>Bacteria</taxon>
        <taxon>Bacillati</taxon>
        <taxon>Actinomycetota</taxon>
        <taxon>Actinomycetes</taxon>
        <taxon>Mycobacteriales</taxon>
        <taxon>Corynebacteriaceae</taxon>
        <taxon>Corynebacterium</taxon>
    </lineage>
</organism>
<accession>A0A0G3GW90</accession>
<comment type="similarity">
    <text evidence="1">In the C-terminal section; belongs to the anthranilate synthase component I family.</text>
</comment>
<evidence type="ECO:0000256" key="1">
    <source>
        <dbReference type="ARBA" id="ARBA00005970"/>
    </source>
</evidence>
<dbReference type="PROSITE" id="PS51273">
    <property type="entry name" value="GATASE_TYPE_1"/>
    <property type="match status" value="1"/>
</dbReference>
<dbReference type="GO" id="GO:0008153">
    <property type="term" value="P:4-aminobenzoate biosynthetic process"/>
    <property type="evidence" value="ECO:0007669"/>
    <property type="project" value="TreeGrafter"/>
</dbReference>
<evidence type="ECO:0000256" key="4">
    <source>
        <dbReference type="ARBA" id="ARBA00022962"/>
    </source>
</evidence>
<evidence type="ECO:0000256" key="3">
    <source>
        <dbReference type="ARBA" id="ARBA00022679"/>
    </source>
</evidence>
<dbReference type="EMBL" id="CP011542">
    <property type="protein sequence ID" value="AKK05451.1"/>
    <property type="molecule type" value="Genomic_DNA"/>
</dbReference>
<dbReference type="InterPro" id="IPR019999">
    <property type="entry name" value="Anth_synth_I-like"/>
</dbReference>
<evidence type="ECO:0000259" key="5">
    <source>
        <dbReference type="Pfam" id="PF00117"/>
    </source>
</evidence>
<feature type="domain" description="Anthranilate synthase component I N-terminal" evidence="7">
    <location>
        <begin position="295"/>
        <end position="361"/>
    </location>
</feature>
<dbReference type="PRINTS" id="PR00096">
    <property type="entry name" value="GATASE"/>
</dbReference>
<dbReference type="GO" id="GO:0005737">
    <property type="term" value="C:cytoplasm"/>
    <property type="evidence" value="ECO:0007669"/>
    <property type="project" value="TreeGrafter"/>
</dbReference>
<evidence type="ECO:0000313" key="9">
    <source>
        <dbReference type="Proteomes" id="UP000035199"/>
    </source>
</evidence>
<keyword evidence="3 8" id="KW-0808">Transferase</keyword>
<sequence length="693" mass="75547">MRVLVIDHRDSFTYNLVSYIEDIIGARPVVLSYDADYDIADVEKFDAIVLSPGPGRVDNPSDIGKTLDVIRETTVPILGVCLGHQAINYAWGGGTTRAPEPVHGRTSLVEHDGTGLFAGIENPVTVVRYHSLIADPIANDITITARSTDGITMAIAHASKPQWGVQFHPESIGGFDGHRLLENFLRLAAKHTGKDFVTNAAGAGGELAEDPTDDKPGSSESCQWKVEARTLDFAVDAAAAFHHLYREKTATFWFDAGDNNHPDGKVSYFGDNSGPHSGGEHIDGSDSGALYVAEKELFSACTRDVDHLDLDFTLGWVGFVSYEVKNICGHSASAVQHYPTTSFIFTDRVIAVDHRRNKTHILFLLETESGQEDGTMSQPARDTAANAAQYEWAQAICDQLRTLQPVPIPADPITIGPLYARHNKQEYLAKIAACQEYIRAGDSYEICLTNQLTANVVSCDPLGTYLKFRDLNPAPFGAFLNFGDQIILSSSPERFIKVTPERVIESRPIKGTRKRSENPVVDNQLKADLATNPKDRSENLMIVDLVRNDLARIARPGTVMVPAPFVVESFATVHQLVSTVTAELAPENTLADVFFATFPGGSMTGAPKYRSMDIIEELEGGPRGIYSGAVGYFSLNGAMDFSMVIRTIVIRDGLLEYGVGGAILALSDPEEEYQETITKAAPLLKLVGQEFPQ</sequence>